<feature type="compositionally biased region" description="Polar residues" evidence="2">
    <location>
        <begin position="991"/>
        <end position="1000"/>
    </location>
</feature>
<feature type="region of interest" description="Disordered" evidence="2">
    <location>
        <begin position="338"/>
        <end position="395"/>
    </location>
</feature>
<dbReference type="PANTHER" id="PTHR24216">
    <property type="entry name" value="PAXILLIN-RELATED"/>
    <property type="match status" value="1"/>
</dbReference>
<feature type="compositionally biased region" description="Polar residues" evidence="2">
    <location>
        <begin position="266"/>
        <end position="277"/>
    </location>
</feature>
<feature type="region of interest" description="Disordered" evidence="2">
    <location>
        <begin position="938"/>
        <end position="1003"/>
    </location>
</feature>
<feature type="compositionally biased region" description="Basic residues" evidence="2">
    <location>
        <begin position="947"/>
        <end position="961"/>
    </location>
</feature>
<comment type="caution">
    <text evidence="3">The sequence shown here is derived from an EMBL/GenBank/DDBJ whole genome shotgun (WGS) entry which is preliminary data.</text>
</comment>
<dbReference type="AlphaFoldDB" id="A0A9W7ENE4"/>
<protein>
    <submittedName>
        <fullName evidence="3">Uncharacterized protein</fullName>
    </submittedName>
</protein>
<keyword evidence="1" id="KW-0175">Coiled coil</keyword>
<reference evidence="4" key="1">
    <citation type="journal article" date="2023" name="Commun. Biol.">
        <title>Genome analysis of Parmales, the sister group of diatoms, reveals the evolutionary specialization of diatoms from phago-mixotrophs to photoautotrophs.</title>
        <authorList>
            <person name="Ban H."/>
            <person name="Sato S."/>
            <person name="Yoshikawa S."/>
            <person name="Yamada K."/>
            <person name="Nakamura Y."/>
            <person name="Ichinomiya M."/>
            <person name="Sato N."/>
            <person name="Blanc-Mathieu R."/>
            <person name="Endo H."/>
            <person name="Kuwata A."/>
            <person name="Ogata H."/>
        </authorList>
    </citation>
    <scope>NUCLEOTIDE SEQUENCE [LARGE SCALE GENOMIC DNA]</scope>
    <source>
        <strain evidence="4">NIES 3699</strain>
    </source>
</reference>
<organism evidence="3 4">
    <name type="scientific">Triparma verrucosa</name>
    <dbReference type="NCBI Taxonomy" id="1606542"/>
    <lineage>
        <taxon>Eukaryota</taxon>
        <taxon>Sar</taxon>
        <taxon>Stramenopiles</taxon>
        <taxon>Ochrophyta</taxon>
        <taxon>Bolidophyceae</taxon>
        <taxon>Parmales</taxon>
        <taxon>Triparmaceae</taxon>
        <taxon>Triparma</taxon>
    </lineage>
</organism>
<proteinExistence type="predicted"/>
<feature type="compositionally biased region" description="Pro residues" evidence="2">
    <location>
        <begin position="382"/>
        <end position="393"/>
    </location>
</feature>
<feature type="compositionally biased region" description="Acidic residues" evidence="2">
    <location>
        <begin position="212"/>
        <end position="233"/>
    </location>
</feature>
<evidence type="ECO:0000313" key="4">
    <source>
        <dbReference type="Proteomes" id="UP001165160"/>
    </source>
</evidence>
<feature type="coiled-coil region" evidence="1">
    <location>
        <begin position="862"/>
        <end position="903"/>
    </location>
</feature>
<gene>
    <name evidence="3" type="ORF">TrVE_jg10189</name>
</gene>
<feature type="compositionally biased region" description="Polar residues" evidence="2">
    <location>
        <begin position="287"/>
        <end position="296"/>
    </location>
</feature>
<sequence length="1026" mass="113941">MNASEQTSDQTSDQKNAPPMLRLTTLTPPLLLSLIGNSKPKKIRLTHHSLNSSLSALEILKDHLQKLDVTSNNLSSDLGLSNMEQLVTLVATDNPIKSFANLQLPKSLQNLYLSSNVDPASVADLATMCPDLKVLTITGWSQSSIDMAKSAIVGLEVHNLQSPSQSLESLPSVFSSTSLDFDAENSDDLDLSKSVFESGEYDFKQLLTVNADDVDGEEAEDEQDVTGDEENNYEETKQEREQQQQSPTPSKHPLIKALSSPEAYTHTHTTYAPSPNESLHIEVPSPTRVTSNTNASTLDTLTPDLTVLEGERLLKTTDESFDDDGIYLSDVGVQVSHFSQASEEENSPSPKPEMLSVSVGTDFHSPPKSSPPMVNASVSTSFPPPSPPSPPSTSPYLRQKIAALETLLSLQPDKWRQQTYDAILARQIAESNRIIQEEKRKKAEDELERISKICEARMSVSSAEVSEANIERDLTLSEKTAAVNQSASVKSLYDSNISDLQALKSWAVAFAEGSRPLNPSSIPSGLKGREIIGNIKRIKKIGESQARVDALLTGVQVLEGYASRLERIRGNFEVLKVAKIKSAVTKRNEDVINDLKPDLKPKEELTLRNIFKQHSKQGTISCVDLKINLEGYKWAVNVVKTLKEGRLTYGEVLSLWGGWKVGSDVNEVMEDSGEFMISGILVKEKTDYFLENVSRSDLIKVIGRLTAERDHVINVHHNQKSKTREDLLQACYSKVGRRLAEAERLLSAETVERKVGKVEVERYRRLWGEEKERSKSLNEENLGYVEENKRLRSEINGVKKEEERLKIMVDRSKSRLEEMETEIREHVTTEAGLRRESGKLKSQLQTSIREIARQENRTSAVLADIERRKGSWEREVGLLREENEALKERVRKGEEEMRIYAARVGGVWEGMGMVGKTTGSVRAASSVMSESVAETQSLASSVASRSSSKRSSARPSPRRQPHSPLNPPASPGVSQSLNEEGEEGEEEESNVDTYPPNSVADSAWLRDRLENITNITNEILSDDEEE</sequence>
<name>A0A9W7ENE4_9STRA</name>
<evidence type="ECO:0000313" key="3">
    <source>
        <dbReference type="EMBL" id="GMH84917.1"/>
    </source>
</evidence>
<feature type="compositionally biased region" description="Polar residues" evidence="2">
    <location>
        <begin position="1"/>
        <end position="15"/>
    </location>
</feature>
<dbReference type="SUPFAM" id="SSF52058">
    <property type="entry name" value="L domain-like"/>
    <property type="match status" value="1"/>
</dbReference>
<keyword evidence="4" id="KW-1185">Reference proteome</keyword>
<feature type="coiled-coil region" evidence="1">
    <location>
        <begin position="788"/>
        <end position="836"/>
    </location>
</feature>
<evidence type="ECO:0000256" key="2">
    <source>
        <dbReference type="SAM" id="MobiDB-lite"/>
    </source>
</evidence>
<dbReference type="EMBL" id="BRXX01000043">
    <property type="protein sequence ID" value="GMH84917.1"/>
    <property type="molecule type" value="Genomic_DNA"/>
</dbReference>
<feature type="region of interest" description="Disordered" evidence="2">
    <location>
        <begin position="266"/>
        <end position="297"/>
    </location>
</feature>
<feature type="compositionally biased region" description="Acidic residues" evidence="2">
    <location>
        <begin position="979"/>
        <end position="990"/>
    </location>
</feature>
<accession>A0A9W7ENE4</accession>
<evidence type="ECO:0000256" key="1">
    <source>
        <dbReference type="SAM" id="Coils"/>
    </source>
</evidence>
<dbReference type="Gene3D" id="3.80.10.10">
    <property type="entry name" value="Ribonuclease Inhibitor"/>
    <property type="match status" value="1"/>
</dbReference>
<feature type="region of interest" description="Disordered" evidence="2">
    <location>
        <begin position="210"/>
        <end position="254"/>
    </location>
</feature>
<dbReference type="InterPro" id="IPR032675">
    <property type="entry name" value="LRR_dom_sf"/>
</dbReference>
<feature type="region of interest" description="Disordered" evidence="2">
    <location>
        <begin position="1"/>
        <end position="21"/>
    </location>
</feature>
<dbReference type="Proteomes" id="UP001165160">
    <property type="component" value="Unassembled WGS sequence"/>
</dbReference>
<feature type="coiled-coil region" evidence="1">
    <location>
        <begin position="426"/>
        <end position="453"/>
    </location>
</feature>